<dbReference type="InterPro" id="IPR006674">
    <property type="entry name" value="HD_domain"/>
</dbReference>
<evidence type="ECO:0000256" key="1">
    <source>
        <dbReference type="ARBA" id="ARBA00001946"/>
    </source>
</evidence>
<reference evidence="12" key="1">
    <citation type="submission" date="2018-05" db="EMBL/GenBank/DDBJ databases">
        <authorList>
            <person name="Lanie J.A."/>
            <person name="Ng W.-L."/>
            <person name="Kazmierczak K.M."/>
            <person name="Andrzejewski T.M."/>
            <person name="Davidsen T.M."/>
            <person name="Wayne K.J."/>
            <person name="Tettelin H."/>
            <person name="Glass J.I."/>
            <person name="Rusch D."/>
            <person name="Podicherti R."/>
            <person name="Tsui H.-C.T."/>
            <person name="Winkler M.E."/>
        </authorList>
    </citation>
    <scope>NUCLEOTIDE SEQUENCE</scope>
</reference>
<dbReference type="SUPFAM" id="SSF81301">
    <property type="entry name" value="Nucleotidyltransferase"/>
    <property type="match status" value="1"/>
</dbReference>
<feature type="domain" description="Poly A polymerase head" evidence="9">
    <location>
        <begin position="33"/>
        <end position="161"/>
    </location>
</feature>
<dbReference type="SUPFAM" id="SSF81891">
    <property type="entry name" value="Poly A polymerase C-terminal region-like"/>
    <property type="match status" value="1"/>
</dbReference>
<protein>
    <recommendedName>
        <fullName evidence="13">HD domain-containing protein</fullName>
    </recommendedName>
</protein>
<dbReference type="InterPro" id="IPR050124">
    <property type="entry name" value="tRNA_CCA-adding_enzyme"/>
</dbReference>
<gene>
    <name evidence="12" type="ORF">METZ01_LOCUS19952</name>
</gene>
<dbReference type="Pfam" id="PF01966">
    <property type="entry name" value="HD"/>
    <property type="match status" value="1"/>
</dbReference>
<keyword evidence="4" id="KW-0548">Nucleotidyltransferase</keyword>
<evidence type="ECO:0000256" key="4">
    <source>
        <dbReference type="ARBA" id="ARBA00022695"/>
    </source>
</evidence>
<feature type="domain" description="HD" evidence="10">
    <location>
        <begin position="266"/>
        <end position="362"/>
    </location>
</feature>
<evidence type="ECO:0000256" key="5">
    <source>
        <dbReference type="ARBA" id="ARBA00022723"/>
    </source>
</evidence>
<dbReference type="GO" id="GO:0003723">
    <property type="term" value="F:RNA binding"/>
    <property type="evidence" value="ECO:0007669"/>
    <property type="project" value="UniProtKB-KW"/>
</dbReference>
<comment type="cofactor">
    <cofactor evidence="1">
        <name>Mg(2+)</name>
        <dbReference type="ChEBI" id="CHEBI:18420"/>
    </cofactor>
</comment>
<dbReference type="Pfam" id="PF01743">
    <property type="entry name" value="PolyA_pol"/>
    <property type="match status" value="1"/>
</dbReference>
<feature type="domain" description="tRNA nucleotidyltransferase/poly(A) polymerase RNA and SrmB- binding" evidence="11">
    <location>
        <begin position="190"/>
        <end position="249"/>
    </location>
</feature>
<keyword evidence="7" id="KW-0460">Magnesium</keyword>
<dbReference type="InterPro" id="IPR003607">
    <property type="entry name" value="HD/PDEase_dom"/>
</dbReference>
<keyword evidence="2" id="KW-0808">Transferase</keyword>
<evidence type="ECO:0000256" key="7">
    <source>
        <dbReference type="ARBA" id="ARBA00022842"/>
    </source>
</evidence>
<evidence type="ECO:0000259" key="11">
    <source>
        <dbReference type="Pfam" id="PF12627"/>
    </source>
</evidence>
<dbReference type="PANTHER" id="PTHR47545">
    <property type="entry name" value="MULTIFUNCTIONAL CCA PROTEIN"/>
    <property type="match status" value="1"/>
</dbReference>
<dbReference type="Pfam" id="PF12627">
    <property type="entry name" value="PolyA_pol_RNAbd"/>
    <property type="match status" value="1"/>
</dbReference>
<dbReference type="InterPro" id="IPR032828">
    <property type="entry name" value="PolyA_RNA-bd"/>
</dbReference>
<evidence type="ECO:0000256" key="3">
    <source>
        <dbReference type="ARBA" id="ARBA00022694"/>
    </source>
</evidence>
<dbReference type="CDD" id="cd00077">
    <property type="entry name" value="HDc"/>
    <property type="match status" value="1"/>
</dbReference>
<dbReference type="CDD" id="cd05398">
    <property type="entry name" value="NT_ClassII-CCAase"/>
    <property type="match status" value="1"/>
</dbReference>
<keyword evidence="6" id="KW-0547">Nucleotide-binding</keyword>
<dbReference type="GO" id="GO:0016779">
    <property type="term" value="F:nucleotidyltransferase activity"/>
    <property type="evidence" value="ECO:0007669"/>
    <property type="project" value="UniProtKB-KW"/>
</dbReference>
<dbReference type="Gene3D" id="1.10.3090.10">
    <property type="entry name" value="cca-adding enzyme, domain 2"/>
    <property type="match status" value="1"/>
</dbReference>
<evidence type="ECO:0000259" key="10">
    <source>
        <dbReference type="Pfam" id="PF01966"/>
    </source>
</evidence>
<dbReference type="EMBL" id="UINC01001003">
    <property type="protein sequence ID" value="SUZ67098.1"/>
    <property type="molecule type" value="Genomic_DNA"/>
</dbReference>
<keyword evidence="3" id="KW-0819">tRNA processing</keyword>
<accession>A0A381PKX4</accession>
<proteinExistence type="predicted"/>
<dbReference type="GO" id="GO:0046872">
    <property type="term" value="F:metal ion binding"/>
    <property type="evidence" value="ECO:0007669"/>
    <property type="project" value="UniProtKB-KW"/>
</dbReference>
<sequence>MAIIKDIIKVNERLYRLSKEISKLSDDINVPTFLVGGCVRDLLMDPQKDATDIDIMIEGDAIDYAKKLAKKLGVKTIVPFPEFFTARIPYKECQIEVASARLESYAKDSRKPESVDMTDVTNDLKRRDFTINAIAISLVKNEFGTLIDPFNGIQHLKSKLLITPVNPDTTFKEDPLRMMRAAYFASKLSMNLDKKCLKSIKSNVDRIKIVSQERITNELFKILRTPKPSVGLIMLQETDLLKYVFPEIAVMYGLEQTSEWHHKDIFFHTMEVVDNAAKLSNDTNLRLAALVHDIAKPKTRRLHSKKGYTFYGHDDLGSRMLEEISKRMKFSNKTKNYIQKLTALHLRPISLAKKEVTDSAIRRLIVDGGEHLDDLMLLCRADITTKNPDNVKKYLSNFDRVEKRMNEVDKLDELRSFQSPVKGDEIMKMFNLSAGKKIGAIKSLIEEAILDGEIGNSHKEAIKFLNVLKKTDKFS</sequence>
<evidence type="ECO:0000256" key="2">
    <source>
        <dbReference type="ARBA" id="ARBA00022679"/>
    </source>
</evidence>
<organism evidence="12">
    <name type="scientific">marine metagenome</name>
    <dbReference type="NCBI Taxonomy" id="408172"/>
    <lineage>
        <taxon>unclassified sequences</taxon>
        <taxon>metagenomes</taxon>
        <taxon>ecological metagenomes</taxon>
    </lineage>
</organism>
<dbReference type="Gene3D" id="3.30.460.10">
    <property type="entry name" value="Beta Polymerase, domain 2"/>
    <property type="match status" value="1"/>
</dbReference>
<dbReference type="GO" id="GO:0008033">
    <property type="term" value="P:tRNA processing"/>
    <property type="evidence" value="ECO:0007669"/>
    <property type="project" value="UniProtKB-KW"/>
</dbReference>
<evidence type="ECO:0000256" key="8">
    <source>
        <dbReference type="ARBA" id="ARBA00022884"/>
    </source>
</evidence>
<dbReference type="InterPro" id="IPR002646">
    <property type="entry name" value="PolA_pol_head_dom"/>
</dbReference>
<dbReference type="NCBIfam" id="TIGR00277">
    <property type="entry name" value="HDIG"/>
    <property type="match status" value="1"/>
</dbReference>
<dbReference type="AlphaFoldDB" id="A0A381PKX4"/>
<dbReference type="InterPro" id="IPR043519">
    <property type="entry name" value="NT_sf"/>
</dbReference>
<dbReference type="InterPro" id="IPR006675">
    <property type="entry name" value="HDIG_dom"/>
</dbReference>
<evidence type="ECO:0000313" key="12">
    <source>
        <dbReference type="EMBL" id="SUZ67098.1"/>
    </source>
</evidence>
<evidence type="ECO:0000256" key="6">
    <source>
        <dbReference type="ARBA" id="ARBA00022741"/>
    </source>
</evidence>
<dbReference type="Gene3D" id="1.10.246.80">
    <property type="match status" value="1"/>
</dbReference>
<keyword evidence="5" id="KW-0479">Metal-binding</keyword>
<dbReference type="GO" id="GO:0000166">
    <property type="term" value="F:nucleotide binding"/>
    <property type="evidence" value="ECO:0007669"/>
    <property type="project" value="UniProtKB-KW"/>
</dbReference>
<evidence type="ECO:0000259" key="9">
    <source>
        <dbReference type="Pfam" id="PF01743"/>
    </source>
</evidence>
<name>A0A381PKX4_9ZZZZ</name>
<keyword evidence="8" id="KW-0694">RNA-binding</keyword>
<evidence type="ECO:0008006" key="13">
    <source>
        <dbReference type="Google" id="ProtNLM"/>
    </source>
</evidence>